<dbReference type="InterPro" id="IPR048110">
    <property type="entry name" value="SA1362/YqhP-like"/>
</dbReference>
<name>W4RMA0_9BACI</name>
<evidence type="ECO:0000313" key="4">
    <source>
        <dbReference type="Proteomes" id="UP000018949"/>
    </source>
</evidence>
<dbReference type="EMBL" id="BAUW01000019">
    <property type="protein sequence ID" value="GAE45272.1"/>
    <property type="molecule type" value="Genomic_DNA"/>
</dbReference>
<feature type="transmembrane region" description="Helical" evidence="2">
    <location>
        <begin position="32"/>
        <end position="50"/>
    </location>
</feature>
<feature type="compositionally biased region" description="Low complexity" evidence="1">
    <location>
        <begin position="55"/>
        <end position="68"/>
    </location>
</feature>
<dbReference type="AlphaFoldDB" id="W4RMA0"/>
<keyword evidence="4" id="KW-1185">Reference proteome</keyword>
<organism evidence="3 4">
    <name type="scientific">Mesobacillus boroniphilus JCM 21738</name>
    <dbReference type="NCBI Taxonomy" id="1294265"/>
    <lineage>
        <taxon>Bacteria</taxon>
        <taxon>Bacillati</taxon>
        <taxon>Bacillota</taxon>
        <taxon>Bacilli</taxon>
        <taxon>Bacillales</taxon>
        <taxon>Bacillaceae</taxon>
        <taxon>Mesobacillus</taxon>
    </lineage>
</organism>
<evidence type="ECO:0000256" key="1">
    <source>
        <dbReference type="SAM" id="MobiDB-lite"/>
    </source>
</evidence>
<dbReference type="Proteomes" id="UP000018949">
    <property type="component" value="Unassembled WGS sequence"/>
</dbReference>
<feature type="region of interest" description="Disordered" evidence="1">
    <location>
        <begin position="54"/>
        <end position="104"/>
    </location>
</feature>
<feature type="compositionally biased region" description="Polar residues" evidence="1">
    <location>
        <begin position="80"/>
        <end position="97"/>
    </location>
</feature>
<keyword evidence="2" id="KW-1133">Transmembrane helix</keyword>
<keyword evidence="2" id="KW-0812">Transmembrane</keyword>
<feature type="transmembrane region" description="Helical" evidence="2">
    <location>
        <begin position="7"/>
        <end position="26"/>
    </location>
</feature>
<comment type="caution">
    <text evidence="3">The sequence shown here is derived from an EMBL/GenBank/DDBJ whole genome shotgun (WGS) entry which is preliminary data.</text>
</comment>
<dbReference type="RefSeq" id="WP_035209190.1">
    <property type="nucleotide sequence ID" value="NZ_BAUW01000019.1"/>
</dbReference>
<proteinExistence type="predicted"/>
<reference evidence="3 4" key="1">
    <citation type="submission" date="2013-12" db="EMBL/GenBank/DDBJ databases">
        <title>NBRP : Genome information of microbial organism related human and environment.</title>
        <authorList>
            <person name="Hattori M."/>
            <person name="Oshima K."/>
            <person name="Inaba H."/>
            <person name="Suda W."/>
            <person name="Sakamoto M."/>
            <person name="Iino T."/>
            <person name="Kitahara M."/>
            <person name="Oshida Y."/>
            <person name="Iida T."/>
            <person name="Kudo T."/>
            <person name="Itoh T."/>
            <person name="Ahmed I."/>
            <person name="Ohkuma M."/>
        </authorList>
    </citation>
    <scope>NUCLEOTIDE SEQUENCE [LARGE SCALE GENOMIC DNA]</scope>
    <source>
        <strain evidence="3 4">JCM 21738</strain>
    </source>
</reference>
<accession>W4RMA0</accession>
<sequence>MKNRTSTYIVSGLIVLAIFGFAFKLFSDPLSILIMLATIALVGALIYFLVTRLTSSSSGQQQQRAFQKAAKRSKKRFQTKDANTSSKRSKIRSLTSARNKKKDASHLTVIDGKKSRKIGLRSKLDFCVL</sequence>
<protein>
    <submittedName>
        <fullName evidence="3">Uncharacterized protein</fullName>
    </submittedName>
</protein>
<evidence type="ECO:0000256" key="2">
    <source>
        <dbReference type="SAM" id="Phobius"/>
    </source>
</evidence>
<dbReference type="NCBIfam" id="NF041554">
    <property type="entry name" value="SA1362_fam"/>
    <property type="match status" value="1"/>
</dbReference>
<evidence type="ECO:0000313" key="3">
    <source>
        <dbReference type="EMBL" id="GAE45272.1"/>
    </source>
</evidence>
<keyword evidence="2" id="KW-0472">Membrane</keyword>
<gene>
    <name evidence="3" type="ORF">JCM21738_2053</name>
</gene>